<dbReference type="AlphaFoldDB" id="A0A7I9Y1H8"/>
<dbReference type="EMBL" id="BLKW01000004">
    <property type="protein sequence ID" value="GFG75919.1"/>
    <property type="molecule type" value="Genomic_DNA"/>
</dbReference>
<name>A0A7I9Y1H8_9MYCO</name>
<evidence type="ECO:0000313" key="4">
    <source>
        <dbReference type="Proteomes" id="UP000465361"/>
    </source>
</evidence>
<accession>A0A7I9Y1H8</accession>
<proteinExistence type="predicted"/>
<dbReference type="Pfam" id="PF23717">
    <property type="entry name" value="DUF7159"/>
    <property type="match status" value="1"/>
</dbReference>
<dbReference type="Proteomes" id="UP000465361">
    <property type="component" value="Unassembled WGS sequence"/>
</dbReference>
<evidence type="ECO:0000313" key="3">
    <source>
        <dbReference type="EMBL" id="GFG75919.1"/>
    </source>
</evidence>
<organism evidence="3 4">
    <name type="scientific">Mycobacterium botniense</name>
    <dbReference type="NCBI Taxonomy" id="84962"/>
    <lineage>
        <taxon>Bacteria</taxon>
        <taxon>Bacillati</taxon>
        <taxon>Actinomycetota</taxon>
        <taxon>Actinomycetes</taxon>
        <taxon>Mycobacteriales</taxon>
        <taxon>Mycobacteriaceae</taxon>
        <taxon>Mycobacterium</taxon>
    </lineage>
</organism>
<feature type="compositionally biased region" description="Pro residues" evidence="1">
    <location>
        <begin position="315"/>
        <end position="334"/>
    </location>
</feature>
<feature type="domain" description="DUF7159" evidence="2">
    <location>
        <begin position="2"/>
        <end position="228"/>
    </location>
</feature>
<feature type="compositionally biased region" description="Basic and acidic residues" evidence="1">
    <location>
        <begin position="375"/>
        <end position="386"/>
    </location>
</feature>
<comment type="caution">
    <text evidence="3">The sequence shown here is derived from an EMBL/GenBank/DDBJ whole genome shotgun (WGS) entry which is preliminary data.</text>
</comment>
<feature type="compositionally biased region" description="Pro residues" evidence="1">
    <location>
        <begin position="387"/>
        <end position="408"/>
    </location>
</feature>
<evidence type="ECO:0000259" key="2">
    <source>
        <dbReference type="Pfam" id="PF23717"/>
    </source>
</evidence>
<sequence length="408" mass="42267">MDTVLGLSMTSTTVGWVLVEGSDANGSILDHGEFGVCTGGGGRAVKTAKQVTAAVLRAHNVATTHGYLLSVIGVTWNNDVAAEAALLLESLTGAGFDNVVPVQSLQAVETLARAITPVIGYEQTAMCVLERDSATVVLVDSCEPPTQTAVRQLGNGRDKLIRWLTTMFDRGRWHPAAIVLVGSEPELETISWQLEKVLPVPVFAQTTAQLAVARGAALAASRSTEFIEVQLPKVGAERGAQPVRSASYSGYRGALATLAAGAVTLVASVSLVAGLRLTPDRALGAVQQAAHPSPQGIAPVAPPAPHAQAPRVTTPSPPPPVAPPVAAPASQPEPDPVREPSADIPADEALTPAPQQQPSVPPPQSDSRAPLLTRVLEHIQGWHRDPPPAPPPLQAQPGQPPNPGVPSP</sequence>
<reference evidence="3 4" key="1">
    <citation type="journal article" date="2019" name="Emerg. Microbes Infect.">
        <title>Comprehensive subspecies identification of 175 nontuberculous mycobacteria species based on 7547 genomic profiles.</title>
        <authorList>
            <person name="Matsumoto Y."/>
            <person name="Kinjo T."/>
            <person name="Motooka D."/>
            <person name="Nabeya D."/>
            <person name="Jung N."/>
            <person name="Uechi K."/>
            <person name="Horii T."/>
            <person name="Iida T."/>
            <person name="Fujita J."/>
            <person name="Nakamura S."/>
        </authorList>
    </citation>
    <scope>NUCLEOTIDE SEQUENCE [LARGE SCALE GENOMIC DNA]</scope>
    <source>
        <strain evidence="3 4">JCM 17322</strain>
    </source>
</reference>
<dbReference type="InterPro" id="IPR055583">
    <property type="entry name" value="DUF7159"/>
</dbReference>
<feature type="region of interest" description="Disordered" evidence="1">
    <location>
        <begin position="286"/>
        <end position="408"/>
    </location>
</feature>
<evidence type="ECO:0000256" key="1">
    <source>
        <dbReference type="SAM" id="MobiDB-lite"/>
    </source>
</evidence>
<dbReference type="RefSeq" id="WP_163758920.1">
    <property type="nucleotide sequence ID" value="NZ_BLKW01000004.1"/>
</dbReference>
<keyword evidence="4" id="KW-1185">Reference proteome</keyword>
<gene>
    <name evidence="3" type="ORF">MBOT_32840</name>
</gene>
<protein>
    <recommendedName>
        <fullName evidence="2">DUF7159 domain-containing protein</fullName>
    </recommendedName>
</protein>